<name>A0A0L0DX47_THETB</name>
<protein>
    <recommendedName>
        <fullName evidence="2">PH domain-containing protein</fullName>
    </recommendedName>
</protein>
<keyword evidence="4" id="KW-1185">Reference proteome</keyword>
<accession>A0A0L0DX47</accession>
<dbReference type="InterPro" id="IPR051707">
    <property type="entry name" value="PI-Interact_SigTrans_Reg"/>
</dbReference>
<evidence type="ECO:0000313" key="4">
    <source>
        <dbReference type="Proteomes" id="UP000054408"/>
    </source>
</evidence>
<dbReference type="Pfam" id="PF00169">
    <property type="entry name" value="PH"/>
    <property type="match status" value="1"/>
</dbReference>
<proteinExistence type="predicted"/>
<dbReference type="InterPro" id="IPR011993">
    <property type="entry name" value="PH-like_dom_sf"/>
</dbReference>
<evidence type="ECO:0000256" key="1">
    <source>
        <dbReference type="SAM" id="MobiDB-lite"/>
    </source>
</evidence>
<dbReference type="PROSITE" id="PS50003">
    <property type="entry name" value="PH_DOMAIN"/>
    <property type="match status" value="1"/>
</dbReference>
<dbReference type="FunFam" id="2.30.29.30:FF:000286">
    <property type="entry name" value="PH-protein kinase domain containing protein"/>
    <property type="match status" value="1"/>
</dbReference>
<dbReference type="GeneID" id="25561814"/>
<feature type="compositionally biased region" description="Low complexity" evidence="1">
    <location>
        <begin position="202"/>
        <end position="219"/>
    </location>
</feature>
<feature type="region of interest" description="Disordered" evidence="1">
    <location>
        <begin position="190"/>
        <end position="226"/>
    </location>
</feature>
<evidence type="ECO:0000259" key="2">
    <source>
        <dbReference type="PROSITE" id="PS50003"/>
    </source>
</evidence>
<dbReference type="Gene3D" id="2.30.29.30">
    <property type="entry name" value="Pleckstrin-homology domain (PH domain)/Phosphotyrosine-binding domain (PTB)"/>
    <property type="match status" value="1"/>
</dbReference>
<gene>
    <name evidence="3" type="ORF">AMSG_02106</name>
</gene>
<dbReference type="EMBL" id="GL349440">
    <property type="protein sequence ID" value="KNC56093.1"/>
    <property type="molecule type" value="Genomic_DNA"/>
</dbReference>
<dbReference type="Proteomes" id="UP000054408">
    <property type="component" value="Unassembled WGS sequence"/>
</dbReference>
<feature type="domain" description="PH" evidence="2">
    <location>
        <begin position="22"/>
        <end position="121"/>
    </location>
</feature>
<dbReference type="RefSeq" id="XP_013761135.1">
    <property type="nucleotide sequence ID" value="XM_013905681.1"/>
</dbReference>
<dbReference type="SUPFAM" id="SSF50729">
    <property type="entry name" value="PH domain-like"/>
    <property type="match status" value="1"/>
</dbReference>
<sequence>MSFRRKKKLGSALKNVELQTDEVIRQGWLLKQGNRIKTWKKRWMVLNRAFLLYFKSAAVKESTQPQGVIKIAEIRKVQIADVHKRKKFGFEIHTRNRTYPMAADSASVRKAWIVSILKAVEENKAMRAKVKKGSAQLHKALLSSSTGAGGKAKAAPWDPSGEDYASGTMIIVANSDDDDDSFDAGTMVINPGGGRRQAREQPTTTTTTFTTPAPWCSTTRTMSPAP</sequence>
<dbReference type="STRING" id="461836.A0A0L0DX47"/>
<dbReference type="AlphaFoldDB" id="A0A0L0DX47"/>
<evidence type="ECO:0000313" key="3">
    <source>
        <dbReference type="EMBL" id="KNC56093.1"/>
    </source>
</evidence>
<dbReference type="PANTHER" id="PTHR14336">
    <property type="entry name" value="TANDEM PH DOMAIN CONTAINING PROTEIN"/>
    <property type="match status" value="1"/>
</dbReference>
<dbReference type="SMART" id="SM00233">
    <property type="entry name" value="PH"/>
    <property type="match status" value="1"/>
</dbReference>
<organism evidence="3 4">
    <name type="scientific">Thecamonas trahens ATCC 50062</name>
    <dbReference type="NCBI Taxonomy" id="461836"/>
    <lineage>
        <taxon>Eukaryota</taxon>
        <taxon>Apusozoa</taxon>
        <taxon>Apusomonadida</taxon>
        <taxon>Apusomonadidae</taxon>
        <taxon>Thecamonas</taxon>
    </lineage>
</organism>
<dbReference type="InterPro" id="IPR001849">
    <property type="entry name" value="PH_domain"/>
</dbReference>
<dbReference type="OrthoDB" id="185175at2759"/>
<reference evidence="3 4" key="1">
    <citation type="submission" date="2010-05" db="EMBL/GenBank/DDBJ databases">
        <title>The Genome Sequence of Thecamonas trahens ATCC 50062.</title>
        <authorList>
            <consortium name="The Broad Institute Genome Sequencing Platform"/>
            <person name="Russ C."/>
            <person name="Cuomo C."/>
            <person name="Shea T."/>
            <person name="Young S.K."/>
            <person name="Zeng Q."/>
            <person name="Koehrsen M."/>
            <person name="Haas B."/>
            <person name="Borodovsky M."/>
            <person name="Guigo R."/>
            <person name="Alvarado L."/>
            <person name="Berlin A."/>
            <person name="Bochicchio J."/>
            <person name="Borenstein D."/>
            <person name="Chapman S."/>
            <person name="Chen Z."/>
            <person name="Freedman E."/>
            <person name="Gellesch M."/>
            <person name="Goldberg J."/>
            <person name="Griggs A."/>
            <person name="Gujja S."/>
            <person name="Heilman E."/>
            <person name="Heiman D."/>
            <person name="Hepburn T."/>
            <person name="Howarth C."/>
            <person name="Jen D."/>
            <person name="Larson L."/>
            <person name="Mehta T."/>
            <person name="Park D."/>
            <person name="Pearson M."/>
            <person name="Roberts A."/>
            <person name="Saif S."/>
            <person name="Shenoy N."/>
            <person name="Sisk P."/>
            <person name="Stolte C."/>
            <person name="Sykes S."/>
            <person name="Thomson T."/>
            <person name="Walk T."/>
            <person name="White J."/>
            <person name="Yandava C."/>
            <person name="Burger G."/>
            <person name="Gray M.W."/>
            <person name="Holland P.W.H."/>
            <person name="King N."/>
            <person name="Lang F.B.F."/>
            <person name="Roger A.J."/>
            <person name="Ruiz-Trillo I."/>
            <person name="Lander E."/>
            <person name="Nusbaum C."/>
        </authorList>
    </citation>
    <scope>NUCLEOTIDE SEQUENCE [LARGE SCALE GENOMIC DNA]</scope>
    <source>
        <strain evidence="3 4">ATCC 50062</strain>
    </source>
</reference>